<dbReference type="Proteomes" id="UP000293719">
    <property type="component" value="Chromosome"/>
</dbReference>
<dbReference type="Gene3D" id="2.60.40.420">
    <property type="entry name" value="Cupredoxins - blue copper proteins"/>
    <property type="match status" value="1"/>
</dbReference>
<evidence type="ECO:0000256" key="15">
    <source>
        <dbReference type="RuleBase" id="RU000456"/>
    </source>
</evidence>
<dbReference type="PROSITE" id="PS50857">
    <property type="entry name" value="COX2_CUA"/>
    <property type="match status" value="1"/>
</dbReference>
<dbReference type="FunFam" id="2.60.40.420:FF:000001">
    <property type="entry name" value="Cytochrome c oxidase subunit 2"/>
    <property type="match status" value="1"/>
</dbReference>
<dbReference type="InterPro" id="IPR014222">
    <property type="entry name" value="Cyt_c_oxidase_su2"/>
</dbReference>
<evidence type="ECO:0000256" key="14">
    <source>
        <dbReference type="ARBA" id="ARBA00047816"/>
    </source>
</evidence>
<dbReference type="AlphaFoldDB" id="A0A4P6UZM9"/>
<dbReference type="InterPro" id="IPR002429">
    <property type="entry name" value="CcO_II-like_C"/>
</dbReference>
<dbReference type="GO" id="GO:0042773">
    <property type="term" value="P:ATP synthesis coupled electron transport"/>
    <property type="evidence" value="ECO:0007669"/>
    <property type="project" value="TreeGrafter"/>
</dbReference>
<feature type="domain" description="Cytochrome oxidase subunit II copper A binding" evidence="18">
    <location>
        <begin position="146"/>
        <end position="288"/>
    </location>
</feature>
<feature type="domain" description="Cytochrome oxidase subunit II transmembrane region profile" evidence="19">
    <location>
        <begin position="49"/>
        <end position="144"/>
    </location>
</feature>
<dbReference type="EMBL" id="CP036532">
    <property type="protein sequence ID" value="QBK29983.1"/>
    <property type="molecule type" value="Genomic_DNA"/>
</dbReference>
<dbReference type="EC" id="7.1.1.9" evidence="16"/>
<dbReference type="Pfam" id="PF00116">
    <property type="entry name" value="COX2"/>
    <property type="match status" value="1"/>
</dbReference>
<dbReference type="Gene3D" id="1.10.287.90">
    <property type="match status" value="1"/>
</dbReference>
<dbReference type="SUPFAM" id="SSF49503">
    <property type="entry name" value="Cupredoxins"/>
    <property type="match status" value="1"/>
</dbReference>
<dbReference type="PROSITE" id="PS00078">
    <property type="entry name" value="COX2"/>
    <property type="match status" value="1"/>
</dbReference>
<evidence type="ECO:0000256" key="17">
    <source>
        <dbReference type="SAM" id="Phobius"/>
    </source>
</evidence>
<comment type="cofactor">
    <cofactor evidence="1">
        <name>heme</name>
        <dbReference type="ChEBI" id="CHEBI:30413"/>
    </cofactor>
</comment>
<keyword evidence="8" id="KW-1278">Translocase</keyword>
<evidence type="ECO:0000256" key="13">
    <source>
        <dbReference type="ARBA" id="ARBA00024688"/>
    </source>
</evidence>
<comment type="function">
    <text evidence="13 16">Subunits I and II form the functional core of the enzyme complex. Electrons originating in cytochrome c are transferred via heme a and Cu(A) to the binuclear center formed by heme a3 and Cu(B).</text>
</comment>
<comment type="catalytic activity">
    <reaction evidence="14 16">
        <text>4 Fe(II)-[cytochrome c] + O2 + 8 H(+)(in) = 4 Fe(III)-[cytochrome c] + 2 H2O + 4 H(+)(out)</text>
        <dbReference type="Rhea" id="RHEA:11436"/>
        <dbReference type="Rhea" id="RHEA-COMP:10350"/>
        <dbReference type="Rhea" id="RHEA-COMP:14399"/>
        <dbReference type="ChEBI" id="CHEBI:15377"/>
        <dbReference type="ChEBI" id="CHEBI:15378"/>
        <dbReference type="ChEBI" id="CHEBI:15379"/>
        <dbReference type="ChEBI" id="CHEBI:29033"/>
        <dbReference type="ChEBI" id="CHEBI:29034"/>
        <dbReference type="EC" id="7.1.1.9"/>
    </reaction>
</comment>
<gene>
    <name evidence="20" type="primary">coxB</name>
    <name evidence="20" type="ORF">E0E05_04820</name>
</gene>
<feature type="transmembrane region" description="Helical" evidence="17">
    <location>
        <begin position="116"/>
        <end position="137"/>
    </location>
</feature>
<dbReference type="InterPro" id="IPR034210">
    <property type="entry name" value="CcO_II_C"/>
</dbReference>
<comment type="similarity">
    <text evidence="3 15">Belongs to the cytochrome c oxidase subunit 2 family.</text>
</comment>
<keyword evidence="21" id="KW-1185">Reference proteome</keyword>
<dbReference type="CDD" id="cd13912">
    <property type="entry name" value="CcO_II_C"/>
    <property type="match status" value="1"/>
</dbReference>
<evidence type="ECO:0000256" key="16">
    <source>
        <dbReference type="RuleBase" id="RU004024"/>
    </source>
</evidence>
<evidence type="ECO:0000256" key="8">
    <source>
        <dbReference type="ARBA" id="ARBA00022967"/>
    </source>
</evidence>
<dbReference type="NCBIfam" id="TIGR02866">
    <property type="entry name" value="CoxB"/>
    <property type="match status" value="1"/>
</dbReference>
<dbReference type="InterPro" id="IPR036257">
    <property type="entry name" value="Cyt_c_oxidase_su2_TM_sf"/>
</dbReference>
<evidence type="ECO:0000313" key="21">
    <source>
        <dbReference type="Proteomes" id="UP000293719"/>
    </source>
</evidence>
<evidence type="ECO:0000256" key="7">
    <source>
        <dbReference type="ARBA" id="ARBA00022723"/>
    </source>
</evidence>
<keyword evidence="12 17" id="KW-0472">Membrane</keyword>
<comment type="subcellular location">
    <subcellularLocation>
        <location evidence="15">Cell membrane</location>
        <topology evidence="15">Multi-pass membrane protein</topology>
    </subcellularLocation>
    <subcellularLocation>
        <location evidence="2">Membrane</location>
        <topology evidence="2">Multi-pass membrane protein</topology>
    </subcellularLocation>
</comment>
<organism evidence="20 21">
    <name type="scientific">Roseitalea porphyridii</name>
    <dbReference type="NCBI Taxonomy" id="1852022"/>
    <lineage>
        <taxon>Bacteria</taxon>
        <taxon>Pseudomonadati</taxon>
        <taxon>Pseudomonadota</taxon>
        <taxon>Alphaproteobacteria</taxon>
        <taxon>Hyphomicrobiales</taxon>
        <taxon>Ahrensiaceae</taxon>
        <taxon>Roseitalea</taxon>
    </lineage>
</organism>
<accession>A0A4P6UZM9</accession>
<evidence type="ECO:0000256" key="2">
    <source>
        <dbReference type="ARBA" id="ARBA00004141"/>
    </source>
</evidence>
<dbReference type="KEGG" id="rpod:E0E05_04820"/>
<sequence length="315" mass="35641">MVLRRQSHGGHRAPAGNFGRHNVLKKTLSRLGAAAIATSATPIAAMAAQPEEWQMGFQRAATDVMEQIIWFERYTLVFLVPIVLLVLGLIAWVLIRYRASRNPVPSRTSHNTTIEIIWTVGPIVILLLLAVPSFQLLTKQYSPPSEPEITVKATGYQWYWGYEYQTDDGEEIVFDQLLLRDIDREQQQKQDLDIYPRLLAVDNELVVPVDTTVRVLVTAADVLHSWAVPAFGVKMDAVPGRLNETWFRANEEGLYYGQCSELCGKDHAFMPLAVRVVSRAEFEEWTTLARQDLGEANRTLIARIEARRKLAELAE</sequence>
<evidence type="ECO:0000256" key="12">
    <source>
        <dbReference type="ARBA" id="ARBA00023136"/>
    </source>
</evidence>
<dbReference type="InterPro" id="IPR045187">
    <property type="entry name" value="CcO_II"/>
</dbReference>
<evidence type="ECO:0000259" key="18">
    <source>
        <dbReference type="PROSITE" id="PS50857"/>
    </source>
</evidence>
<reference evidence="20 21" key="1">
    <citation type="journal article" date="2017" name="Int. J. Syst. Evol. Microbiol.">
        <title>Roseitalea porphyridii gen. nov., sp. nov., isolated from a red alga, and reclassification of Hoeflea suaedae Chung et al. 2013 as Pseudohoeflea suaedae gen. nov., comb. nov.</title>
        <authorList>
            <person name="Hyeon J.W."/>
            <person name="Jeong S.E."/>
            <person name="Baek K."/>
            <person name="Jeon C.O."/>
        </authorList>
    </citation>
    <scope>NUCLEOTIDE SEQUENCE [LARGE SCALE GENOMIC DNA]</scope>
    <source>
        <strain evidence="20 21">MA7-20</strain>
    </source>
</reference>
<evidence type="ECO:0000256" key="3">
    <source>
        <dbReference type="ARBA" id="ARBA00007866"/>
    </source>
</evidence>
<keyword evidence="4 15" id="KW-0813">Transport</keyword>
<feature type="transmembrane region" description="Helical" evidence="17">
    <location>
        <begin position="74"/>
        <end position="95"/>
    </location>
</feature>
<dbReference type="OrthoDB" id="9781261at2"/>
<dbReference type="PANTHER" id="PTHR22888:SF9">
    <property type="entry name" value="CYTOCHROME C OXIDASE SUBUNIT 2"/>
    <property type="match status" value="1"/>
</dbReference>
<comment type="cofactor">
    <cofactor evidence="16">
        <name>Cu cation</name>
        <dbReference type="ChEBI" id="CHEBI:23378"/>
    </cofactor>
    <text evidence="16">Binds a copper A center.</text>
</comment>
<keyword evidence="5 15" id="KW-0679">Respiratory chain</keyword>
<dbReference type="GO" id="GO:0005886">
    <property type="term" value="C:plasma membrane"/>
    <property type="evidence" value="ECO:0007669"/>
    <property type="project" value="UniProtKB-SubCell"/>
</dbReference>
<proteinExistence type="inferred from homology"/>
<evidence type="ECO:0000256" key="6">
    <source>
        <dbReference type="ARBA" id="ARBA00022692"/>
    </source>
</evidence>
<dbReference type="InterPro" id="IPR008972">
    <property type="entry name" value="Cupredoxin"/>
</dbReference>
<name>A0A4P6UZM9_9HYPH</name>
<evidence type="ECO:0000313" key="20">
    <source>
        <dbReference type="EMBL" id="QBK29983.1"/>
    </source>
</evidence>
<evidence type="ECO:0000256" key="5">
    <source>
        <dbReference type="ARBA" id="ARBA00022660"/>
    </source>
</evidence>
<evidence type="ECO:0000259" key="19">
    <source>
        <dbReference type="PROSITE" id="PS50999"/>
    </source>
</evidence>
<keyword evidence="10 17" id="KW-1133">Transmembrane helix</keyword>
<dbReference type="PRINTS" id="PR01166">
    <property type="entry name" value="CYCOXIDASEII"/>
</dbReference>
<keyword evidence="6 15" id="KW-0812">Transmembrane</keyword>
<dbReference type="PANTHER" id="PTHR22888">
    <property type="entry name" value="CYTOCHROME C OXIDASE, SUBUNIT II"/>
    <property type="match status" value="1"/>
</dbReference>
<dbReference type="InterPro" id="IPR011759">
    <property type="entry name" value="Cyt_c_oxidase_su2_TM_dom"/>
</dbReference>
<dbReference type="GO" id="GO:0004129">
    <property type="term" value="F:cytochrome-c oxidase activity"/>
    <property type="evidence" value="ECO:0007669"/>
    <property type="project" value="UniProtKB-EC"/>
</dbReference>
<dbReference type="Pfam" id="PF02790">
    <property type="entry name" value="COX2_TM"/>
    <property type="match status" value="1"/>
</dbReference>
<dbReference type="GO" id="GO:0005507">
    <property type="term" value="F:copper ion binding"/>
    <property type="evidence" value="ECO:0007669"/>
    <property type="project" value="InterPro"/>
</dbReference>
<dbReference type="SUPFAM" id="SSF81464">
    <property type="entry name" value="Cytochrome c oxidase subunit II-like, transmembrane region"/>
    <property type="match status" value="1"/>
</dbReference>
<keyword evidence="20" id="KW-0560">Oxidoreductase</keyword>
<evidence type="ECO:0000256" key="9">
    <source>
        <dbReference type="ARBA" id="ARBA00022982"/>
    </source>
</evidence>
<evidence type="ECO:0000256" key="11">
    <source>
        <dbReference type="ARBA" id="ARBA00023008"/>
    </source>
</evidence>
<dbReference type="PROSITE" id="PS50999">
    <property type="entry name" value="COX2_TM"/>
    <property type="match status" value="1"/>
</dbReference>
<keyword evidence="7 16" id="KW-0479">Metal-binding</keyword>
<dbReference type="GO" id="GO:0016491">
    <property type="term" value="F:oxidoreductase activity"/>
    <property type="evidence" value="ECO:0007669"/>
    <property type="project" value="UniProtKB-KW"/>
</dbReference>
<keyword evidence="11 16" id="KW-0186">Copper</keyword>
<protein>
    <recommendedName>
        <fullName evidence="16">Cytochrome c oxidase subunit 2</fullName>
        <ecNumber evidence="16">7.1.1.9</ecNumber>
    </recommendedName>
</protein>
<keyword evidence="9 15" id="KW-0249">Electron transport</keyword>
<feature type="transmembrane region" description="Helical" evidence="17">
    <location>
        <begin position="28"/>
        <end position="48"/>
    </location>
</feature>
<dbReference type="InterPro" id="IPR001505">
    <property type="entry name" value="Copper_CuA"/>
</dbReference>
<evidence type="ECO:0000256" key="1">
    <source>
        <dbReference type="ARBA" id="ARBA00001971"/>
    </source>
</evidence>
<evidence type="ECO:0000256" key="10">
    <source>
        <dbReference type="ARBA" id="ARBA00022989"/>
    </source>
</evidence>
<evidence type="ECO:0000256" key="4">
    <source>
        <dbReference type="ARBA" id="ARBA00022448"/>
    </source>
</evidence>